<dbReference type="Pfam" id="PF09835">
    <property type="entry name" value="DUF2062"/>
    <property type="match status" value="1"/>
</dbReference>
<evidence type="ECO:0000256" key="1">
    <source>
        <dbReference type="SAM" id="Phobius"/>
    </source>
</evidence>
<dbReference type="Proteomes" id="UP000838100">
    <property type="component" value="Unassembled WGS sequence"/>
</dbReference>
<reference evidence="3" key="1">
    <citation type="submission" date="2021-12" db="EMBL/GenBank/DDBJ databases">
        <authorList>
            <person name="Rodrigo-Torres L."/>
            <person name="Arahal R. D."/>
            <person name="Lucena T."/>
        </authorList>
    </citation>
    <scope>NUCLEOTIDE SEQUENCE</scope>
    <source>
        <strain evidence="3">CECT 8267</strain>
    </source>
</reference>
<evidence type="ECO:0000313" key="4">
    <source>
        <dbReference type="Proteomes" id="UP000838100"/>
    </source>
</evidence>
<comment type="caution">
    <text evidence="3">The sequence shown here is derived from an EMBL/GenBank/DDBJ whole genome shotgun (WGS) entry which is preliminary data.</text>
</comment>
<feature type="transmembrane region" description="Helical" evidence="1">
    <location>
        <begin position="41"/>
        <end position="57"/>
    </location>
</feature>
<name>A0ABN8EEQ3_9GAMM</name>
<evidence type="ECO:0000313" key="3">
    <source>
        <dbReference type="EMBL" id="CAH0990000.1"/>
    </source>
</evidence>
<feature type="domain" description="DUF2062" evidence="2">
    <location>
        <begin position="22"/>
        <end position="164"/>
    </location>
</feature>
<proteinExistence type="predicted"/>
<protein>
    <recommendedName>
        <fullName evidence="2">DUF2062 domain-containing protein</fullName>
    </recommendedName>
</protein>
<dbReference type="PANTHER" id="PTHR40547:SF1">
    <property type="entry name" value="SLL0298 PROTEIN"/>
    <property type="match status" value="1"/>
</dbReference>
<sequence>MARKFFKRYMPDPEKIKSNKSLRFMGTWLHDPNLFHLNRRSASLAFFIGLFVAFLPIPSQMIVAAALAILVRCNLPISVLLVWITNPVTMPAIFYGAYKVGAIILQVPTQDFAFELSLEWLIEEIAKVWQPLLLGSVICGVISGTIGYVVVRATWRFHVITRWKNRKHR</sequence>
<evidence type="ECO:0000259" key="2">
    <source>
        <dbReference type="Pfam" id="PF09835"/>
    </source>
</evidence>
<feature type="transmembrane region" description="Helical" evidence="1">
    <location>
        <begin position="63"/>
        <end position="85"/>
    </location>
</feature>
<keyword evidence="1" id="KW-1133">Transmembrane helix</keyword>
<gene>
    <name evidence="3" type="ORF">SIN8267_00077</name>
</gene>
<feature type="transmembrane region" description="Helical" evidence="1">
    <location>
        <begin position="129"/>
        <end position="151"/>
    </location>
</feature>
<keyword evidence="4" id="KW-1185">Reference proteome</keyword>
<keyword evidence="1" id="KW-0472">Membrane</keyword>
<dbReference type="InterPro" id="IPR018639">
    <property type="entry name" value="DUF2062"/>
</dbReference>
<organism evidence="3 4">
    <name type="scientific">Sinobacterium norvegicum</name>
    <dbReference type="NCBI Taxonomy" id="1641715"/>
    <lineage>
        <taxon>Bacteria</taxon>
        <taxon>Pseudomonadati</taxon>
        <taxon>Pseudomonadota</taxon>
        <taxon>Gammaproteobacteria</taxon>
        <taxon>Cellvibrionales</taxon>
        <taxon>Spongiibacteraceae</taxon>
        <taxon>Sinobacterium</taxon>
    </lineage>
</organism>
<feature type="transmembrane region" description="Helical" evidence="1">
    <location>
        <begin position="92"/>
        <end position="109"/>
    </location>
</feature>
<dbReference type="RefSeq" id="WP_237442701.1">
    <property type="nucleotide sequence ID" value="NZ_CAKLPX010000001.1"/>
</dbReference>
<accession>A0ABN8EEQ3</accession>
<keyword evidence="1" id="KW-0812">Transmembrane</keyword>
<dbReference type="PANTHER" id="PTHR40547">
    <property type="entry name" value="SLL0298 PROTEIN"/>
    <property type="match status" value="1"/>
</dbReference>
<dbReference type="EMBL" id="CAKLPX010000001">
    <property type="protein sequence ID" value="CAH0990000.1"/>
    <property type="molecule type" value="Genomic_DNA"/>
</dbReference>